<keyword evidence="1" id="KW-0812">Transmembrane</keyword>
<keyword evidence="1" id="KW-0472">Membrane</keyword>
<protein>
    <submittedName>
        <fullName evidence="4">Ig-like domain-containing protein</fullName>
    </submittedName>
</protein>
<evidence type="ECO:0000256" key="1">
    <source>
        <dbReference type="SAM" id="Phobius"/>
    </source>
</evidence>
<dbReference type="WBParaSite" id="maker-unitig_32133-snap-gene-0.3-mRNA-1">
    <property type="protein sequence ID" value="maker-unitig_32133-snap-gene-0.3-mRNA-1"/>
    <property type="gene ID" value="maker-unitig_32133-snap-gene-0.3"/>
</dbReference>
<feature type="transmembrane region" description="Helical" evidence="1">
    <location>
        <begin position="144"/>
        <end position="165"/>
    </location>
</feature>
<evidence type="ECO:0000256" key="2">
    <source>
        <dbReference type="SAM" id="SignalP"/>
    </source>
</evidence>
<dbReference type="Proteomes" id="UP000095280">
    <property type="component" value="Unplaced"/>
</dbReference>
<feature type="signal peptide" evidence="2">
    <location>
        <begin position="1"/>
        <end position="20"/>
    </location>
</feature>
<evidence type="ECO:0000313" key="3">
    <source>
        <dbReference type="Proteomes" id="UP000095280"/>
    </source>
</evidence>
<dbReference type="AlphaFoldDB" id="A0A1I8FEU8"/>
<sequence length="199" mass="21580">NKWKSFLLILVASVLLCCSAQTGLRSRFLATSGSGGELPLPLPDSIPAPCAAGPAKTVECQQADSPSVLHGGDCSIQRKLVNGQGWSDRSIGRLVVVHRRRRSVPSTRHVELLRDPTTAAETRRSFREAGLTPEAFDCDQQVEIVFLLILVVASVAALLCSSANWTSQSIFSYKWQCGELPFASRTPSRRWCTGPAKTA</sequence>
<proteinExistence type="predicted"/>
<reference evidence="4" key="1">
    <citation type="submission" date="2016-11" db="UniProtKB">
        <authorList>
            <consortium name="WormBaseParasite"/>
        </authorList>
    </citation>
    <scope>IDENTIFICATION</scope>
</reference>
<feature type="chain" id="PRO_5009318636" evidence="2">
    <location>
        <begin position="21"/>
        <end position="199"/>
    </location>
</feature>
<keyword evidence="2" id="KW-0732">Signal</keyword>
<evidence type="ECO:0000313" key="4">
    <source>
        <dbReference type="WBParaSite" id="maker-unitig_32133-snap-gene-0.3-mRNA-1"/>
    </source>
</evidence>
<accession>A0A1I8FEU8</accession>
<organism evidence="3 4">
    <name type="scientific">Macrostomum lignano</name>
    <dbReference type="NCBI Taxonomy" id="282301"/>
    <lineage>
        <taxon>Eukaryota</taxon>
        <taxon>Metazoa</taxon>
        <taxon>Spiralia</taxon>
        <taxon>Lophotrochozoa</taxon>
        <taxon>Platyhelminthes</taxon>
        <taxon>Rhabditophora</taxon>
        <taxon>Macrostomorpha</taxon>
        <taxon>Macrostomida</taxon>
        <taxon>Macrostomidae</taxon>
        <taxon>Macrostomum</taxon>
    </lineage>
</organism>
<keyword evidence="1" id="KW-1133">Transmembrane helix</keyword>
<keyword evidence="3" id="KW-1185">Reference proteome</keyword>
<name>A0A1I8FEU8_9PLAT</name>